<keyword evidence="2" id="KW-0813">Transport</keyword>
<dbReference type="PROSITE" id="PS51007">
    <property type="entry name" value="CYTC"/>
    <property type="match status" value="2"/>
</dbReference>
<dbReference type="InterPro" id="IPR009056">
    <property type="entry name" value="Cyt_c-like_dom"/>
</dbReference>
<organism evidence="12 13">
    <name type="scientific">Ramlibacter rhizophilus</name>
    <dbReference type="NCBI Taxonomy" id="1781167"/>
    <lineage>
        <taxon>Bacteria</taxon>
        <taxon>Pseudomonadati</taxon>
        <taxon>Pseudomonadota</taxon>
        <taxon>Betaproteobacteria</taxon>
        <taxon>Burkholderiales</taxon>
        <taxon>Comamonadaceae</taxon>
        <taxon>Ramlibacter</taxon>
    </lineage>
</organism>
<keyword evidence="7 9" id="KW-0408">Iron</keyword>
<feature type="binding site" description="covalent" evidence="8">
    <location>
        <position position="148"/>
    </location>
    <ligand>
        <name>heme c</name>
        <dbReference type="ChEBI" id="CHEBI:61717"/>
        <label>2</label>
    </ligand>
</feature>
<evidence type="ECO:0000256" key="7">
    <source>
        <dbReference type="ARBA" id="ARBA00023004"/>
    </source>
</evidence>
<dbReference type="AlphaFoldDB" id="A0A4Z0BS45"/>
<keyword evidence="4 9" id="KW-0479">Metal-binding</keyword>
<feature type="binding site" description="covalent" evidence="8">
    <location>
        <position position="52"/>
    </location>
    <ligand>
        <name>heme c</name>
        <dbReference type="ChEBI" id="CHEBI:61717"/>
        <label>1</label>
    </ligand>
</feature>
<dbReference type="PIRSF" id="PIRSF000005">
    <property type="entry name" value="Cytochrome_c4"/>
    <property type="match status" value="1"/>
</dbReference>
<dbReference type="RefSeq" id="WP_135284385.1">
    <property type="nucleotide sequence ID" value="NZ_SMLL01000003.1"/>
</dbReference>
<keyword evidence="5" id="KW-0574">Periplasm</keyword>
<name>A0A4Z0BS45_9BURK</name>
<dbReference type="InterPro" id="IPR050597">
    <property type="entry name" value="Cytochrome_c_Oxidase_Subunit"/>
</dbReference>
<feature type="binding site" description="axial binding residue" evidence="9">
    <location>
        <position position="197"/>
    </location>
    <ligand>
        <name>heme c</name>
        <dbReference type="ChEBI" id="CHEBI:61717"/>
        <label>2</label>
    </ligand>
    <ligandPart>
        <name>Fe</name>
        <dbReference type="ChEBI" id="CHEBI:18248"/>
    </ligandPart>
</feature>
<comment type="PTM">
    <text evidence="8">Binds 2 heme c groups covalently per subunit.</text>
</comment>
<evidence type="ECO:0000256" key="1">
    <source>
        <dbReference type="ARBA" id="ARBA00004418"/>
    </source>
</evidence>
<gene>
    <name evidence="12" type="ORF">EZ242_06750</name>
</gene>
<evidence type="ECO:0000259" key="11">
    <source>
        <dbReference type="PROSITE" id="PS51007"/>
    </source>
</evidence>
<keyword evidence="13" id="KW-1185">Reference proteome</keyword>
<evidence type="ECO:0000313" key="13">
    <source>
        <dbReference type="Proteomes" id="UP000297564"/>
    </source>
</evidence>
<feature type="binding site" description="covalent" evidence="8">
    <location>
        <position position="151"/>
    </location>
    <ligand>
        <name>heme c</name>
        <dbReference type="ChEBI" id="CHEBI:61717"/>
        <label>2</label>
    </ligand>
</feature>
<comment type="caution">
    <text evidence="12">The sequence shown here is derived from an EMBL/GenBank/DDBJ whole genome shotgun (WGS) entry which is preliminary data.</text>
</comment>
<feature type="binding site" description="axial binding residue" evidence="9">
    <location>
        <position position="152"/>
    </location>
    <ligand>
        <name>heme c</name>
        <dbReference type="ChEBI" id="CHEBI:61717"/>
        <label>2</label>
    </ligand>
    <ligandPart>
        <name>Fe</name>
        <dbReference type="ChEBI" id="CHEBI:18248"/>
    </ligandPart>
</feature>
<dbReference type="InterPro" id="IPR036909">
    <property type="entry name" value="Cyt_c-like_dom_sf"/>
</dbReference>
<dbReference type="GO" id="GO:0005506">
    <property type="term" value="F:iron ion binding"/>
    <property type="evidence" value="ECO:0007669"/>
    <property type="project" value="InterPro"/>
</dbReference>
<evidence type="ECO:0000256" key="2">
    <source>
        <dbReference type="ARBA" id="ARBA00022448"/>
    </source>
</evidence>
<dbReference type="Proteomes" id="UP000297564">
    <property type="component" value="Unassembled WGS sequence"/>
</dbReference>
<feature type="chain" id="PRO_5021221488" evidence="10">
    <location>
        <begin position="23"/>
        <end position="232"/>
    </location>
</feature>
<proteinExistence type="predicted"/>
<dbReference type="GO" id="GO:0020037">
    <property type="term" value="F:heme binding"/>
    <property type="evidence" value="ECO:0007669"/>
    <property type="project" value="InterPro"/>
</dbReference>
<evidence type="ECO:0000256" key="3">
    <source>
        <dbReference type="ARBA" id="ARBA00022617"/>
    </source>
</evidence>
<feature type="binding site" description="axial binding residue" evidence="9">
    <location>
        <position position="56"/>
    </location>
    <ligand>
        <name>heme c</name>
        <dbReference type="ChEBI" id="CHEBI:61717"/>
        <label>1</label>
    </ligand>
    <ligandPart>
        <name>Fe</name>
        <dbReference type="ChEBI" id="CHEBI:18248"/>
    </ligandPart>
</feature>
<feature type="binding site" description="covalent" evidence="8">
    <location>
        <position position="55"/>
    </location>
    <ligand>
        <name>heme c</name>
        <dbReference type="ChEBI" id="CHEBI:61717"/>
        <label>1</label>
    </ligand>
</feature>
<sequence>MTKLLTSLFAVLVASATGFASAQTPAAPAPTQPAAAPTAPASASVEAKVAMCIGCHGIPGYQASFPEVHRVPLISGQNAKYIVAALNAYKSGDRKHPTMRSIAAGMSEQDIAAVASWYEKQGTGALEPAAPLPQPNARVAALLQKAACASCHGTTYSNPVDASYPKIAGQHKDYLYVALRSYKVDNNPVVGRNNAVMGAIARQFTNAELKELADYIGELEGEMQVQPQSRFR</sequence>
<evidence type="ECO:0000256" key="4">
    <source>
        <dbReference type="ARBA" id="ARBA00022723"/>
    </source>
</evidence>
<evidence type="ECO:0000256" key="8">
    <source>
        <dbReference type="PIRSR" id="PIRSR000005-1"/>
    </source>
</evidence>
<reference evidence="12 13" key="1">
    <citation type="submission" date="2019-03" db="EMBL/GenBank/DDBJ databases">
        <title>Ramlibacter rhizophilus CCTCC AB2015357, whole genome shotgun sequence.</title>
        <authorList>
            <person name="Zhang X."/>
            <person name="Feng G."/>
            <person name="Zhu H."/>
        </authorList>
    </citation>
    <scope>NUCLEOTIDE SEQUENCE [LARGE SCALE GENOMIC DNA]</scope>
    <source>
        <strain evidence="12 13">CCTCC AB2015357</strain>
    </source>
</reference>
<feature type="domain" description="Cytochrome c" evidence="11">
    <location>
        <begin position="134"/>
        <end position="220"/>
    </location>
</feature>
<dbReference type="OrthoDB" id="9796421at2"/>
<dbReference type="Gene3D" id="1.10.760.10">
    <property type="entry name" value="Cytochrome c-like domain"/>
    <property type="match status" value="2"/>
</dbReference>
<feature type="domain" description="Cytochrome c" evidence="11">
    <location>
        <begin position="36"/>
        <end position="122"/>
    </location>
</feature>
<dbReference type="GO" id="GO:0009055">
    <property type="term" value="F:electron transfer activity"/>
    <property type="evidence" value="ECO:0007669"/>
    <property type="project" value="InterPro"/>
</dbReference>
<dbReference type="GO" id="GO:0042597">
    <property type="term" value="C:periplasmic space"/>
    <property type="evidence" value="ECO:0007669"/>
    <property type="project" value="UniProtKB-SubCell"/>
</dbReference>
<keyword evidence="3 8" id="KW-0349">Heme</keyword>
<evidence type="ECO:0000256" key="9">
    <source>
        <dbReference type="PIRSR" id="PIRSR000005-2"/>
    </source>
</evidence>
<dbReference type="PANTHER" id="PTHR33751">
    <property type="entry name" value="CBB3-TYPE CYTOCHROME C OXIDASE SUBUNIT FIXP"/>
    <property type="match status" value="1"/>
</dbReference>
<feature type="binding site" description="axial binding residue" evidence="9">
    <location>
        <position position="99"/>
    </location>
    <ligand>
        <name>heme c</name>
        <dbReference type="ChEBI" id="CHEBI:61717"/>
        <label>1</label>
    </ligand>
    <ligandPart>
        <name>Fe</name>
        <dbReference type="ChEBI" id="CHEBI:18248"/>
    </ligandPart>
</feature>
<dbReference type="EMBL" id="SMLL01000003">
    <property type="protein sequence ID" value="TFZ01088.1"/>
    <property type="molecule type" value="Genomic_DNA"/>
</dbReference>
<feature type="signal peptide" evidence="10">
    <location>
        <begin position="1"/>
        <end position="22"/>
    </location>
</feature>
<dbReference type="InterPro" id="IPR024167">
    <property type="entry name" value="Cytochrome_c4-like"/>
</dbReference>
<evidence type="ECO:0000256" key="6">
    <source>
        <dbReference type="ARBA" id="ARBA00022982"/>
    </source>
</evidence>
<evidence type="ECO:0000256" key="5">
    <source>
        <dbReference type="ARBA" id="ARBA00022764"/>
    </source>
</evidence>
<dbReference type="PANTHER" id="PTHR33751:SF9">
    <property type="entry name" value="CYTOCHROME C4"/>
    <property type="match status" value="1"/>
</dbReference>
<keyword evidence="6" id="KW-0249">Electron transport</keyword>
<accession>A0A4Z0BS45</accession>
<protein>
    <submittedName>
        <fullName evidence="12">C-type cytochrome</fullName>
    </submittedName>
</protein>
<dbReference type="SUPFAM" id="SSF46626">
    <property type="entry name" value="Cytochrome c"/>
    <property type="match status" value="2"/>
</dbReference>
<evidence type="ECO:0000256" key="10">
    <source>
        <dbReference type="SAM" id="SignalP"/>
    </source>
</evidence>
<comment type="subcellular location">
    <subcellularLocation>
        <location evidence="1">Periplasm</location>
    </subcellularLocation>
</comment>
<dbReference type="Pfam" id="PF00034">
    <property type="entry name" value="Cytochrom_C"/>
    <property type="match status" value="1"/>
</dbReference>
<keyword evidence="10" id="KW-0732">Signal</keyword>
<evidence type="ECO:0000313" key="12">
    <source>
        <dbReference type="EMBL" id="TFZ01088.1"/>
    </source>
</evidence>